<protein>
    <submittedName>
        <fullName evidence="1">Membrane protein</fullName>
    </submittedName>
</protein>
<dbReference type="PRINTS" id="PR01490">
    <property type="entry name" value="RTXTOXIND"/>
</dbReference>
<dbReference type="HOGENOM" id="CLU_028453_0_1_11"/>
<dbReference type="STRING" id="1179773.BN6_52980"/>
<proteinExistence type="predicted"/>
<keyword evidence="2" id="KW-1185">Reference proteome</keyword>
<dbReference type="SUPFAM" id="SSF51230">
    <property type="entry name" value="Single hybrid motif"/>
    <property type="match status" value="1"/>
</dbReference>
<dbReference type="Gene3D" id="2.40.50.100">
    <property type="match status" value="1"/>
</dbReference>
<evidence type="ECO:0000313" key="2">
    <source>
        <dbReference type="Proteomes" id="UP000006281"/>
    </source>
</evidence>
<dbReference type="KEGG" id="sesp:BN6_52980"/>
<dbReference type="AlphaFoldDB" id="K0K4P8"/>
<dbReference type="Proteomes" id="UP000006281">
    <property type="component" value="Chromosome"/>
</dbReference>
<dbReference type="OrthoDB" id="3344962at2"/>
<dbReference type="EMBL" id="HE804045">
    <property type="protein sequence ID" value="CCH32562.1"/>
    <property type="molecule type" value="Genomic_DNA"/>
</dbReference>
<dbReference type="eggNOG" id="COG0845">
    <property type="taxonomic scope" value="Bacteria"/>
</dbReference>
<reference evidence="1 2" key="1">
    <citation type="journal article" date="2012" name="BMC Genomics">
        <title>Complete genome sequence of Saccharothrix espanaensis DSM 44229T and comparison to the other completely sequenced Pseudonocardiaceae.</title>
        <authorList>
            <person name="Strobel T."/>
            <person name="Al-Dilaimi A."/>
            <person name="Blom J."/>
            <person name="Gessner A."/>
            <person name="Kalinowski J."/>
            <person name="Luzhetska M."/>
            <person name="Puhler A."/>
            <person name="Szczepanowski R."/>
            <person name="Bechthold A."/>
            <person name="Ruckert C."/>
        </authorList>
    </citation>
    <scope>NUCLEOTIDE SEQUENCE [LARGE SCALE GENOMIC DNA]</scope>
    <source>
        <strain evidence="2">ATCC 51144 / DSM 44229 / JCM 9112 / NBRC 15066 / NRRL 15764</strain>
    </source>
</reference>
<name>K0K4P8_SACES</name>
<gene>
    <name evidence="1" type="ordered locus">BN6_52980</name>
</gene>
<dbReference type="PATRIC" id="fig|1179773.3.peg.5332"/>
<sequence>MKFRKRALESLASPEQLDEVAHLAPVPAWLTALALTAVVVAASAWSVFGTVPRTVSAPGVLTRAAGVSTVDATRAGLVTAVLARSGERVERGQALYELADADGGTLTVGSPWTAYVVGTLVSPGQWVATGTSVANLERLDTPDDRVRAVVYVAAPAARSVRAGMTVELSGAPGPAAGVVREVGSFPETAESLRAFLGRTRDVTPFLSAGPVVAVTVDPTGDLARDRWYAPGVVTARITLADERPVDWLLT</sequence>
<dbReference type="RefSeq" id="WP_015102674.1">
    <property type="nucleotide sequence ID" value="NC_019673.1"/>
</dbReference>
<accession>K0K4P8</accession>
<evidence type="ECO:0000313" key="1">
    <source>
        <dbReference type="EMBL" id="CCH32562.1"/>
    </source>
</evidence>
<dbReference type="InterPro" id="IPR011053">
    <property type="entry name" value="Single_hybrid_motif"/>
</dbReference>
<organism evidence="1 2">
    <name type="scientific">Saccharothrix espanaensis (strain ATCC 51144 / DSM 44229 / JCM 9112 / NBRC 15066 / NRRL 15764)</name>
    <dbReference type="NCBI Taxonomy" id="1179773"/>
    <lineage>
        <taxon>Bacteria</taxon>
        <taxon>Bacillati</taxon>
        <taxon>Actinomycetota</taxon>
        <taxon>Actinomycetes</taxon>
        <taxon>Pseudonocardiales</taxon>
        <taxon>Pseudonocardiaceae</taxon>
        <taxon>Saccharothrix</taxon>
    </lineage>
</organism>